<organism evidence="3 4">
    <name type="scientific">Holothuria leucospilota</name>
    <name type="common">Black long sea cucumber</name>
    <name type="synonym">Mertensiothuria leucospilota</name>
    <dbReference type="NCBI Taxonomy" id="206669"/>
    <lineage>
        <taxon>Eukaryota</taxon>
        <taxon>Metazoa</taxon>
        <taxon>Echinodermata</taxon>
        <taxon>Eleutherozoa</taxon>
        <taxon>Echinozoa</taxon>
        <taxon>Holothuroidea</taxon>
        <taxon>Aspidochirotacea</taxon>
        <taxon>Aspidochirotida</taxon>
        <taxon>Holothuriidae</taxon>
        <taxon>Holothuria</taxon>
    </lineage>
</organism>
<name>A0A9Q1BPU8_HOLLE</name>
<dbReference type="InterPro" id="IPR001878">
    <property type="entry name" value="Znf_CCHC"/>
</dbReference>
<protein>
    <submittedName>
        <fullName evidence="3">Zinc finger CCHC domain-containing protein 3</fullName>
    </submittedName>
</protein>
<dbReference type="AlphaFoldDB" id="A0A9Q1BPU8"/>
<sequence>MLQAHATRNTYDLKFRSDAARVKGVACLKGAEGLTVTPHDRFVEVTVLYLNFEVDQRRVARALSQYFGQPRTCLKRGEEGHEARPCPNRRCDRCLQVGHDKEECPNEVLCKICGEEEHVSGSCPTSYSAHIGTDVEQAPEPLQPGPEYTFGGGSTRSGTGFPRHQTV</sequence>
<feature type="domain" description="CCHC-type" evidence="2">
    <location>
        <begin position="72"/>
        <end position="88"/>
    </location>
</feature>
<dbReference type="InterPro" id="IPR036875">
    <property type="entry name" value="Znf_CCHC_sf"/>
</dbReference>
<dbReference type="PANTHER" id="PTHR22639:SF3">
    <property type="entry name" value="ZINC FINGER CCHC DOMAIN-CONTAINING PROTEIN 3"/>
    <property type="match status" value="1"/>
</dbReference>
<dbReference type="GO" id="GO:0002218">
    <property type="term" value="P:activation of innate immune response"/>
    <property type="evidence" value="ECO:0007669"/>
    <property type="project" value="InterPro"/>
</dbReference>
<evidence type="ECO:0000259" key="2">
    <source>
        <dbReference type="SMART" id="SM00343"/>
    </source>
</evidence>
<feature type="region of interest" description="Disordered" evidence="1">
    <location>
        <begin position="137"/>
        <end position="167"/>
    </location>
</feature>
<accession>A0A9Q1BPU8</accession>
<dbReference type="GO" id="GO:0003690">
    <property type="term" value="F:double-stranded DNA binding"/>
    <property type="evidence" value="ECO:0007669"/>
    <property type="project" value="InterPro"/>
</dbReference>
<proteinExistence type="predicted"/>
<evidence type="ECO:0000256" key="1">
    <source>
        <dbReference type="SAM" id="MobiDB-lite"/>
    </source>
</evidence>
<comment type="caution">
    <text evidence="3">The sequence shown here is derived from an EMBL/GenBank/DDBJ whole genome shotgun (WGS) entry which is preliminary data.</text>
</comment>
<dbReference type="GO" id="GO:0008270">
    <property type="term" value="F:zinc ion binding"/>
    <property type="evidence" value="ECO:0007669"/>
    <property type="project" value="InterPro"/>
</dbReference>
<dbReference type="GO" id="GO:0003723">
    <property type="term" value="F:RNA binding"/>
    <property type="evidence" value="ECO:0007669"/>
    <property type="project" value="InterPro"/>
</dbReference>
<dbReference type="Proteomes" id="UP001152320">
    <property type="component" value="Chromosome 13"/>
</dbReference>
<gene>
    <name evidence="3" type="ORF">HOLleu_26910</name>
</gene>
<dbReference type="Gene3D" id="4.10.60.10">
    <property type="entry name" value="Zinc finger, CCHC-type"/>
    <property type="match status" value="1"/>
</dbReference>
<evidence type="ECO:0000313" key="3">
    <source>
        <dbReference type="EMBL" id="KAJ8030474.1"/>
    </source>
</evidence>
<dbReference type="PANTHER" id="PTHR22639">
    <property type="entry name" value="GAG-RELATED PROTEIN"/>
    <property type="match status" value="1"/>
</dbReference>
<dbReference type="OrthoDB" id="10064617at2759"/>
<dbReference type="EMBL" id="JAIZAY010000013">
    <property type="protein sequence ID" value="KAJ8030474.1"/>
    <property type="molecule type" value="Genomic_DNA"/>
</dbReference>
<dbReference type="InterPro" id="IPR042509">
    <property type="entry name" value="ZCCHC3"/>
</dbReference>
<reference evidence="3" key="1">
    <citation type="submission" date="2021-10" db="EMBL/GenBank/DDBJ databases">
        <title>Tropical sea cucumber genome reveals ecological adaptation and Cuvierian tubules defense mechanism.</title>
        <authorList>
            <person name="Chen T."/>
        </authorList>
    </citation>
    <scope>NUCLEOTIDE SEQUENCE</scope>
    <source>
        <strain evidence="3">Nanhai2018</strain>
        <tissue evidence="3">Muscle</tissue>
    </source>
</reference>
<feature type="domain" description="CCHC-type" evidence="2">
    <location>
        <begin position="90"/>
        <end position="106"/>
    </location>
</feature>
<feature type="domain" description="CCHC-type" evidence="2">
    <location>
        <begin position="109"/>
        <end position="125"/>
    </location>
</feature>
<evidence type="ECO:0000313" key="4">
    <source>
        <dbReference type="Proteomes" id="UP001152320"/>
    </source>
</evidence>
<keyword evidence="4" id="KW-1185">Reference proteome</keyword>
<dbReference type="SMART" id="SM00343">
    <property type="entry name" value="ZnF_C2HC"/>
    <property type="match status" value="3"/>
</dbReference>
<dbReference type="SUPFAM" id="SSF57756">
    <property type="entry name" value="Retrovirus zinc finger-like domains"/>
    <property type="match status" value="1"/>
</dbReference>